<name>A0A1Y2CFP1_9FUNG</name>
<organism evidence="2 3">
    <name type="scientific">Rhizoclosmatium globosum</name>
    <dbReference type="NCBI Taxonomy" id="329046"/>
    <lineage>
        <taxon>Eukaryota</taxon>
        <taxon>Fungi</taxon>
        <taxon>Fungi incertae sedis</taxon>
        <taxon>Chytridiomycota</taxon>
        <taxon>Chytridiomycota incertae sedis</taxon>
        <taxon>Chytridiomycetes</taxon>
        <taxon>Chytridiales</taxon>
        <taxon>Chytriomycetaceae</taxon>
        <taxon>Rhizoclosmatium</taxon>
    </lineage>
</organism>
<dbReference type="AlphaFoldDB" id="A0A1Y2CFP1"/>
<dbReference type="EMBL" id="MCGO01000018">
    <property type="protein sequence ID" value="ORY45883.1"/>
    <property type="molecule type" value="Genomic_DNA"/>
</dbReference>
<dbReference type="Proteomes" id="UP000193642">
    <property type="component" value="Unassembled WGS sequence"/>
</dbReference>
<keyword evidence="1" id="KW-1133">Transmembrane helix</keyword>
<feature type="transmembrane region" description="Helical" evidence="1">
    <location>
        <begin position="77"/>
        <end position="102"/>
    </location>
</feature>
<proteinExistence type="predicted"/>
<keyword evidence="3" id="KW-1185">Reference proteome</keyword>
<protein>
    <submittedName>
        <fullName evidence="2">Uncharacterized protein</fullName>
    </submittedName>
</protein>
<keyword evidence="1" id="KW-0812">Transmembrane</keyword>
<keyword evidence="1" id="KW-0472">Membrane</keyword>
<evidence type="ECO:0000313" key="2">
    <source>
        <dbReference type="EMBL" id="ORY45883.1"/>
    </source>
</evidence>
<dbReference type="OrthoDB" id="10273982at2759"/>
<reference evidence="2 3" key="1">
    <citation type="submission" date="2016-07" db="EMBL/GenBank/DDBJ databases">
        <title>Pervasive Adenine N6-methylation of Active Genes in Fungi.</title>
        <authorList>
            <consortium name="DOE Joint Genome Institute"/>
            <person name="Mondo S.J."/>
            <person name="Dannebaum R.O."/>
            <person name="Kuo R.C."/>
            <person name="Labutti K."/>
            <person name="Haridas S."/>
            <person name="Kuo A."/>
            <person name="Salamov A."/>
            <person name="Ahrendt S.R."/>
            <person name="Lipzen A."/>
            <person name="Sullivan W."/>
            <person name="Andreopoulos W.B."/>
            <person name="Clum A."/>
            <person name="Lindquist E."/>
            <person name="Daum C."/>
            <person name="Ramamoorthy G.K."/>
            <person name="Gryganskyi A."/>
            <person name="Culley D."/>
            <person name="Magnuson J.K."/>
            <person name="James T.Y."/>
            <person name="O'Malley M.A."/>
            <person name="Stajich J.E."/>
            <person name="Spatafora J.W."/>
            <person name="Visel A."/>
            <person name="Grigoriev I.V."/>
        </authorList>
    </citation>
    <scope>NUCLEOTIDE SEQUENCE [LARGE SCALE GENOMIC DNA]</scope>
    <source>
        <strain evidence="2 3">JEL800</strain>
    </source>
</reference>
<feature type="transmembrane region" description="Helical" evidence="1">
    <location>
        <begin position="21"/>
        <end position="40"/>
    </location>
</feature>
<evidence type="ECO:0000313" key="3">
    <source>
        <dbReference type="Proteomes" id="UP000193642"/>
    </source>
</evidence>
<evidence type="ECO:0000256" key="1">
    <source>
        <dbReference type="SAM" id="Phobius"/>
    </source>
</evidence>
<comment type="caution">
    <text evidence="2">The sequence shown here is derived from an EMBL/GenBank/DDBJ whole genome shotgun (WGS) entry which is preliminary data.</text>
</comment>
<sequence>MAAYRPHRDHKTHGHFTRIGLVILFILAFVAMVAAGSNATTGTEPLLIAASVSSQIASDAAYSILPDWGIVSTTGKLYRAYLFVVQVSLCFSGVIVFAPQVIGLEDETA</sequence>
<accession>A0A1Y2CFP1</accession>
<gene>
    <name evidence="2" type="ORF">BCR33DRAFT_715916</name>
</gene>